<dbReference type="GO" id="GO:0005739">
    <property type="term" value="C:mitochondrion"/>
    <property type="evidence" value="ECO:0007669"/>
    <property type="project" value="UniProtKB-SubCell"/>
</dbReference>
<reference evidence="9" key="1">
    <citation type="submission" date="2020-11" db="EMBL/GenBank/DDBJ databases">
        <authorList>
            <consortium name="DOE Joint Genome Institute"/>
            <person name="Ahrendt S."/>
            <person name="Riley R."/>
            <person name="Andreopoulos W."/>
            <person name="Labutti K."/>
            <person name="Pangilinan J."/>
            <person name="Ruiz-Duenas F.J."/>
            <person name="Barrasa J.M."/>
            <person name="Sanchez-Garcia M."/>
            <person name="Camarero S."/>
            <person name="Miyauchi S."/>
            <person name="Serrano A."/>
            <person name="Linde D."/>
            <person name="Babiker R."/>
            <person name="Drula E."/>
            <person name="Ayuso-Fernandez I."/>
            <person name="Pacheco R."/>
            <person name="Padilla G."/>
            <person name="Ferreira P."/>
            <person name="Barriuso J."/>
            <person name="Kellner H."/>
            <person name="Castanera R."/>
            <person name="Alfaro M."/>
            <person name="Ramirez L."/>
            <person name="Pisabarro A.G."/>
            <person name="Kuo A."/>
            <person name="Tritt A."/>
            <person name="Lipzen A."/>
            <person name="He G."/>
            <person name="Yan M."/>
            <person name="Ng V."/>
            <person name="Cullen D."/>
            <person name="Martin F."/>
            <person name="Rosso M.-N."/>
            <person name="Henrissat B."/>
            <person name="Hibbett D."/>
            <person name="Martinez A.T."/>
            <person name="Grigoriev I.V."/>
        </authorList>
    </citation>
    <scope>NUCLEOTIDE SEQUENCE</scope>
    <source>
        <strain evidence="9">CBS 506.95</strain>
    </source>
</reference>
<feature type="binding site" evidence="7">
    <location>
        <position position="160"/>
    </location>
    <ligand>
        <name>Zn(2+)</name>
        <dbReference type="ChEBI" id="CHEBI:29105"/>
    </ligand>
</feature>
<keyword evidence="10" id="KW-1185">Reference proteome</keyword>
<comment type="function">
    <text evidence="6">NAD-dependent protein deacylase. Catalyzes the NAD-dependent hydrolysis of acyl groups from lysine residues. Has weak NAD-dependent protein deacetylase activity; however this activity may not be physiologically relevant in vivo.</text>
</comment>
<comment type="similarity">
    <text evidence="6">Belongs to the sirtuin family. Class III subfamily.</text>
</comment>
<evidence type="ECO:0000256" key="1">
    <source>
        <dbReference type="ARBA" id="ARBA00004173"/>
    </source>
</evidence>
<dbReference type="InterPro" id="IPR029035">
    <property type="entry name" value="DHS-like_NAD/FAD-binding_dom"/>
</dbReference>
<evidence type="ECO:0000256" key="2">
    <source>
        <dbReference type="ARBA" id="ARBA00006924"/>
    </source>
</evidence>
<dbReference type="GO" id="GO:0036055">
    <property type="term" value="F:protein-succinyllysine desuccinylase activity"/>
    <property type="evidence" value="ECO:0007669"/>
    <property type="project" value="UniProtKB-UniRule"/>
</dbReference>
<dbReference type="EMBL" id="MU157826">
    <property type="protein sequence ID" value="KAF9534395.1"/>
    <property type="molecule type" value="Genomic_DNA"/>
</dbReference>
<dbReference type="Gene3D" id="3.40.50.1220">
    <property type="entry name" value="TPP-binding domain"/>
    <property type="match status" value="1"/>
</dbReference>
<dbReference type="PANTHER" id="PTHR11085:SF10">
    <property type="entry name" value="NAD-DEPENDENT PROTEIN DEACYLASE SIRTUIN-5, MITOCHONDRIAL-RELATED"/>
    <property type="match status" value="1"/>
</dbReference>
<feature type="domain" description="Deacetylase sirtuin-type" evidence="8">
    <location>
        <begin position="5"/>
        <end position="308"/>
    </location>
</feature>
<dbReference type="EC" id="2.3.1.-" evidence="6"/>
<dbReference type="GO" id="GO:0017136">
    <property type="term" value="F:histone deacetylase activity, NAD-dependent"/>
    <property type="evidence" value="ECO:0007669"/>
    <property type="project" value="TreeGrafter"/>
</dbReference>
<comment type="caution">
    <text evidence="6">Lacks conserved residue(s) required for the propagation of feature annotation.</text>
</comment>
<gene>
    <name evidence="9" type="ORF">CPB83DRAFT_333210</name>
</gene>
<dbReference type="AlphaFoldDB" id="A0A9P6JWB9"/>
<name>A0A9P6JWB9_9AGAR</name>
<comment type="subcellular location">
    <subcellularLocation>
        <location evidence="1 6">Mitochondrion</location>
    </subcellularLocation>
</comment>
<dbReference type="InterPro" id="IPR026590">
    <property type="entry name" value="Ssirtuin_cat_dom"/>
</dbReference>
<sequence>MMPITVPPLQDIKDFQEVLKASKNVIAIAGAGLSAASGIPTFRGEGGMWRKYEAADLATPEGFIDDPSLVWQFHHYCREIARQASPNDAHRALAVLSQPSIRKNLAPQTRFTLITQNVDHLSPRANKELAGRIPPSYYQEPNLFEIHGRLFDVLCTEETCGHIEFNLSSPICQGLAGAEILFENGVINPIVDEEQLPRCSKCGSLARPGVVWFGEEPHKLAEVDEIVKSADFCLVIGTSSSVYPAAGYAYQVKDNGGKVALFNLEKTDSDRKADFRFLGPCEEFLPQALGFTKADLKSAATTHELEKV</sequence>
<feature type="binding site" evidence="7">
    <location>
        <position position="199"/>
    </location>
    <ligand>
        <name>Zn(2+)</name>
        <dbReference type="ChEBI" id="CHEBI:29105"/>
    </ligand>
</feature>
<dbReference type="HAMAP" id="MF_01121">
    <property type="entry name" value="Sirtuin_ClassIII"/>
    <property type="match status" value="1"/>
</dbReference>
<proteinExistence type="inferred from homology"/>
<evidence type="ECO:0000256" key="6">
    <source>
        <dbReference type="HAMAP-Rule" id="MF_03160"/>
    </source>
</evidence>
<keyword evidence="6 7" id="KW-0862">Zinc</keyword>
<evidence type="ECO:0000313" key="9">
    <source>
        <dbReference type="EMBL" id="KAF9534395.1"/>
    </source>
</evidence>
<dbReference type="Pfam" id="PF02146">
    <property type="entry name" value="SIR2"/>
    <property type="match status" value="1"/>
</dbReference>
<comment type="caution">
    <text evidence="9">The sequence shown here is derived from an EMBL/GenBank/DDBJ whole genome shotgun (WGS) entry which is preliminary data.</text>
</comment>
<dbReference type="GO" id="GO:0005634">
    <property type="term" value="C:nucleus"/>
    <property type="evidence" value="ECO:0007669"/>
    <property type="project" value="TreeGrafter"/>
</dbReference>
<evidence type="ECO:0000256" key="5">
    <source>
        <dbReference type="ARBA" id="ARBA00023128"/>
    </source>
</evidence>
<feature type="binding site" evidence="6">
    <location>
        <begin position="263"/>
        <end position="265"/>
    </location>
    <ligand>
        <name>NAD(+)</name>
        <dbReference type="ChEBI" id="CHEBI:57540"/>
    </ligand>
</feature>
<dbReference type="GO" id="GO:0070403">
    <property type="term" value="F:NAD+ binding"/>
    <property type="evidence" value="ECO:0007669"/>
    <property type="project" value="UniProtKB-UniRule"/>
</dbReference>
<feature type="binding site" evidence="6">
    <location>
        <begin position="116"/>
        <end position="119"/>
    </location>
    <ligand>
        <name>NAD(+)</name>
        <dbReference type="ChEBI" id="CHEBI:57540"/>
    </ligand>
</feature>
<keyword evidence="5 6" id="KW-0496">Mitochondrion</keyword>
<dbReference type="InterPro" id="IPR003000">
    <property type="entry name" value="Sirtuin"/>
</dbReference>
<feature type="binding site" evidence="6 7">
    <location>
        <position position="202"/>
    </location>
    <ligand>
        <name>Zn(2+)</name>
        <dbReference type="ChEBI" id="CHEBI:29105"/>
    </ligand>
</feature>
<dbReference type="OrthoDB" id="424302at2759"/>
<dbReference type="PROSITE" id="PS50305">
    <property type="entry name" value="SIRTUIN"/>
    <property type="match status" value="1"/>
</dbReference>
<evidence type="ECO:0000256" key="4">
    <source>
        <dbReference type="ARBA" id="ARBA00023027"/>
    </source>
</evidence>
<evidence type="ECO:0000256" key="7">
    <source>
        <dbReference type="PROSITE-ProRule" id="PRU00236"/>
    </source>
</evidence>
<dbReference type="GO" id="GO:0036054">
    <property type="term" value="F:protein-malonyllysine demalonylase activity"/>
    <property type="evidence" value="ECO:0007669"/>
    <property type="project" value="UniProtKB-UniRule"/>
</dbReference>
<dbReference type="GO" id="GO:0008270">
    <property type="term" value="F:zinc ion binding"/>
    <property type="evidence" value="ECO:0007669"/>
    <property type="project" value="UniProtKB-UniRule"/>
</dbReference>
<dbReference type="PANTHER" id="PTHR11085">
    <property type="entry name" value="NAD-DEPENDENT PROTEIN DEACYLASE SIRTUIN-5, MITOCHONDRIAL-RELATED"/>
    <property type="match status" value="1"/>
</dbReference>
<keyword evidence="3 6" id="KW-0808">Transferase</keyword>
<feature type="active site" description="Proton acceptor" evidence="6 7">
    <location>
        <position position="147"/>
    </location>
</feature>
<protein>
    <recommendedName>
        <fullName evidence="6">NAD-dependent protein deacylase</fullName>
        <ecNumber evidence="6">2.3.1.-</ecNumber>
    </recommendedName>
    <alternativeName>
        <fullName evidence="6">Regulatory protein SIR2 homolog 5</fullName>
    </alternativeName>
</protein>
<evidence type="ECO:0000256" key="3">
    <source>
        <dbReference type="ARBA" id="ARBA00022679"/>
    </source>
</evidence>
<keyword evidence="6 7" id="KW-0479">Metal-binding</keyword>
<dbReference type="InterPro" id="IPR027546">
    <property type="entry name" value="Sirtuin_class_III"/>
</dbReference>
<feature type="binding site" evidence="6">
    <location>
        <begin position="237"/>
        <end position="239"/>
    </location>
    <ligand>
        <name>NAD(+)</name>
        <dbReference type="ChEBI" id="CHEBI:57540"/>
    </ligand>
</feature>
<organism evidence="9 10">
    <name type="scientific">Crepidotus variabilis</name>
    <dbReference type="NCBI Taxonomy" id="179855"/>
    <lineage>
        <taxon>Eukaryota</taxon>
        <taxon>Fungi</taxon>
        <taxon>Dikarya</taxon>
        <taxon>Basidiomycota</taxon>
        <taxon>Agaricomycotina</taxon>
        <taxon>Agaricomycetes</taxon>
        <taxon>Agaricomycetidae</taxon>
        <taxon>Agaricales</taxon>
        <taxon>Agaricineae</taxon>
        <taxon>Crepidotaceae</taxon>
        <taxon>Crepidotus</taxon>
    </lineage>
</organism>
<comment type="similarity">
    <text evidence="2">Belongs to the sirtuin family. Class I subfamily.</text>
</comment>
<accession>A0A9P6JWB9</accession>
<dbReference type="Proteomes" id="UP000807306">
    <property type="component" value="Unassembled WGS sequence"/>
</dbReference>
<dbReference type="SUPFAM" id="SSF52467">
    <property type="entry name" value="DHS-like NAD/FAD-binding domain"/>
    <property type="match status" value="1"/>
</dbReference>
<comment type="cofactor">
    <cofactor evidence="6">
        <name>Zn(2+)</name>
        <dbReference type="ChEBI" id="CHEBI:29105"/>
    </cofactor>
    <text evidence="6">Binds 1 zinc ion per subunit.</text>
</comment>
<dbReference type="InterPro" id="IPR050134">
    <property type="entry name" value="NAD-dep_sirtuin_deacylases"/>
</dbReference>
<feature type="binding site" evidence="6">
    <location>
        <position position="281"/>
    </location>
    <ligand>
        <name>NAD(+)</name>
        <dbReference type="ChEBI" id="CHEBI:57540"/>
    </ligand>
</feature>
<dbReference type="Gene3D" id="3.30.1600.10">
    <property type="entry name" value="SIR2/SIRT2 'Small Domain"/>
    <property type="match status" value="1"/>
</dbReference>
<feature type="binding site" evidence="6 7">
    <location>
        <position position="155"/>
    </location>
    <ligand>
        <name>Zn(2+)</name>
        <dbReference type="ChEBI" id="CHEBI:29105"/>
    </ligand>
</feature>
<evidence type="ECO:0000313" key="10">
    <source>
        <dbReference type="Proteomes" id="UP000807306"/>
    </source>
</evidence>
<dbReference type="InterPro" id="IPR026591">
    <property type="entry name" value="Sirtuin_cat_small_dom_sf"/>
</dbReference>
<evidence type="ECO:0000259" key="8">
    <source>
        <dbReference type="PROSITE" id="PS50305"/>
    </source>
</evidence>
<feature type="binding site" evidence="6">
    <location>
        <begin position="30"/>
        <end position="49"/>
    </location>
    <ligand>
        <name>NAD(+)</name>
        <dbReference type="ChEBI" id="CHEBI:57540"/>
    </ligand>
</feature>
<keyword evidence="4 6" id="KW-0520">NAD</keyword>